<dbReference type="InterPro" id="IPR003812">
    <property type="entry name" value="Fido"/>
</dbReference>
<dbReference type="PANTHER" id="PTHR39426">
    <property type="entry name" value="HOMOLOGY TO DEATH-ON-CURING PROTEIN OF PHAGE P1"/>
    <property type="match status" value="1"/>
</dbReference>
<dbReference type="EMBL" id="JAQOTG010000038">
    <property type="protein sequence ID" value="MDE8565738.1"/>
    <property type="molecule type" value="Genomic_DNA"/>
</dbReference>
<dbReference type="InterPro" id="IPR036597">
    <property type="entry name" value="Fido-like_dom_sf"/>
</dbReference>
<sequence length="181" mass="21119">MRPEHIRMFHDMALKEFGGLPGEHEPSLIDSLAYKPFQIYNFGGHTYEPYPGLFMKAAVYMHTLSSNQYFVDGNKRTAYITAASFLELNGYVVVISDWELYFASKLVANKKWSLETLAGWLEINSVPESQYTEDMEPSKETLLQLYKEYIDLLNELEIQEILTEEEVEERKELQKLLDDMQ</sequence>
<dbReference type="Proteomes" id="UP001213979">
    <property type="component" value="Unassembled WGS sequence"/>
</dbReference>
<accession>A0ABD5IYB7</accession>
<dbReference type="AlphaFoldDB" id="A0ABD5IYB7"/>
<gene>
    <name evidence="3" type="ORF">P9850_14250</name>
    <name evidence="2" type="ORF">PNH38_18050</name>
</gene>
<keyword evidence="4" id="KW-1185">Reference proteome</keyword>
<name>A0ABD5IYB7_9BACL</name>
<organism evidence="3 5">
    <name type="scientific">Anoxybacteroides rupiense</name>
    <dbReference type="NCBI Taxonomy" id="311460"/>
    <lineage>
        <taxon>Bacteria</taxon>
        <taxon>Bacillati</taxon>
        <taxon>Bacillota</taxon>
        <taxon>Bacilli</taxon>
        <taxon>Bacillales</taxon>
        <taxon>Anoxybacillaceae</taxon>
        <taxon>Anoxybacteroides</taxon>
    </lineage>
</organism>
<dbReference type="RefSeq" id="WP_255363070.1">
    <property type="nucleotide sequence ID" value="NZ_JAQOTG010000038.1"/>
</dbReference>
<dbReference type="NCBIfam" id="TIGR01550">
    <property type="entry name" value="DOC_P1"/>
    <property type="match status" value="1"/>
</dbReference>
<evidence type="ECO:0000313" key="3">
    <source>
        <dbReference type="EMBL" id="MED5052967.1"/>
    </source>
</evidence>
<reference evidence="3 5" key="2">
    <citation type="submission" date="2023-03" db="EMBL/GenBank/DDBJ databases">
        <title>Bacillus Genome Sequencing.</title>
        <authorList>
            <person name="Dunlap C."/>
        </authorList>
    </citation>
    <scope>NUCLEOTIDE SEQUENCE [LARGE SCALE GENOMIC DNA]</scope>
    <source>
        <strain evidence="3 5">NRS-38</strain>
    </source>
</reference>
<dbReference type="Gene3D" id="1.20.120.1870">
    <property type="entry name" value="Fic/DOC protein, Fido domain"/>
    <property type="match status" value="1"/>
</dbReference>
<dbReference type="EMBL" id="JARTLI010000037">
    <property type="protein sequence ID" value="MED5052967.1"/>
    <property type="molecule type" value="Genomic_DNA"/>
</dbReference>
<feature type="domain" description="Fido" evidence="1">
    <location>
        <begin position="1"/>
        <end position="123"/>
    </location>
</feature>
<dbReference type="InterPro" id="IPR053737">
    <property type="entry name" value="Type_II_TA_Toxin"/>
</dbReference>
<proteinExistence type="predicted"/>
<protein>
    <submittedName>
        <fullName evidence="3">Type II toxin-antitoxin system death-on-curing family toxin</fullName>
    </submittedName>
</protein>
<dbReference type="Proteomes" id="UP001339962">
    <property type="component" value="Unassembled WGS sequence"/>
</dbReference>
<dbReference type="Pfam" id="PF02661">
    <property type="entry name" value="Fic"/>
    <property type="match status" value="1"/>
</dbReference>
<dbReference type="SUPFAM" id="SSF140931">
    <property type="entry name" value="Fic-like"/>
    <property type="match status" value="1"/>
</dbReference>
<comment type="caution">
    <text evidence="3">The sequence shown here is derived from an EMBL/GenBank/DDBJ whole genome shotgun (WGS) entry which is preliminary data.</text>
</comment>
<evidence type="ECO:0000313" key="4">
    <source>
        <dbReference type="Proteomes" id="UP001213979"/>
    </source>
</evidence>
<evidence type="ECO:0000259" key="1">
    <source>
        <dbReference type="PROSITE" id="PS51459"/>
    </source>
</evidence>
<reference evidence="2 4" key="1">
    <citation type="submission" date="2023-01" db="EMBL/GenBank/DDBJ databases">
        <title>Genome-based reclassification of Anoxybacillus geothermalis as a later heterotypic synonym of Anoxybacillus rupiensis.</title>
        <authorList>
            <person name="Inan Bektas K."/>
            <person name="Canakci S."/>
            <person name="Belduz A.A."/>
            <person name="Guler H.H."/>
        </authorList>
    </citation>
    <scope>NUCLEOTIDE SEQUENCE [LARGE SCALE GENOMIC DNA]</scope>
    <source>
        <strain evidence="2 4">DSM 17127</strain>
    </source>
</reference>
<dbReference type="InterPro" id="IPR006440">
    <property type="entry name" value="Doc"/>
</dbReference>
<evidence type="ECO:0000313" key="5">
    <source>
        <dbReference type="Proteomes" id="UP001339962"/>
    </source>
</evidence>
<dbReference type="PANTHER" id="PTHR39426:SF1">
    <property type="entry name" value="HOMOLOGY TO DEATH-ON-CURING PROTEIN OF PHAGE P1"/>
    <property type="match status" value="1"/>
</dbReference>
<dbReference type="PROSITE" id="PS51459">
    <property type="entry name" value="FIDO"/>
    <property type="match status" value="1"/>
</dbReference>
<evidence type="ECO:0000313" key="2">
    <source>
        <dbReference type="EMBL" id="MDE8565738.1"/>
    </source>
</evidence>